<evidence type="ECO:0000256" key="5">
    <source>
        <dbReference type="ARBA" id="ARBA00011245"/>
    </source>
</evidence>
<dbReference type="RefSeq" id="WP_093139904.1">
    <property type="nucleotide sequence ID" value="NZ_FOXF01000001.1"/>
</dbReference>
<dbReference type="EMBL" id="FOXF01000001">
    <property type="protein sequence ID" value="SFO98371.1"/>
    <property type="molecule type" value="Genomic_DNA"/>
</dbReference>
<evidence type="ECO:0000256" key="1">
    <source>
        <dbReference type="ARBA" id="ARBA00001916"/>
    </source>
</evidence>
<dbReference type="UniPathway" id="UPA00251">
    <property type="reaction ID" value="UER00319"/>
</dbReference>
<comment type="subunit">
    <text evidence="5">Monomer.</text>
</comment>
<dbReference type="GO" id="GO:0006782">
    <property type="term" value="P:protoporphyrinogen IX biosynthetic process"/>
    <property type="evidence" value="ECO:0007669"/>
    <property type="project" value="UniProtKB-UniPathway"/>
</dbReference>
<evidence type="ECO:0000313" key="11">
    <source>
        <dbReference type="EMBL" id="SFO98371.1"/>
    </source>
</evidence>
<evidence type="ECO:0000256" key="2">
    <source>
        <dbReference type="ARBA" id="ARBA00002869"/>
    </source>
</evidence>
<comment type="pathway">
    <text evidence="3">Porphyrin-containing compound metabolism; protoporphyrin-IX biosynthesis; coproporphyrinogen-III from 5-aminolevulinate: step 2/4.</text>
</comment>
<dbReference type="AlphaFoldDB" id="A0A662ZHG0"/>
<evidence type="ECO:0000256" key="6">
    <source>
        <dbReference type="ARBA" id="ARBA00022679"/>
    </source>
</evidence>
<dbReference type="Pfam" id="PF01379">
    <property type="entry name" value="Porphobil_deam"/>
    <property type="match status" value="1"/>
</dbReference>
<keyword evidence="6" id="KW-0808">Transferase</keyword>
<protein>
    <recommendedName>
        <fullName evidence="9">Hydroxymethylbilane synthase</fullName>
        <ecNumber evidence="9">2.5.1.61</ecNumber>
    </recommendedName>
</protein>
<evidence type="ECO:0000259" key="10">
    <source>
        <dbReference type="Pfam" id="PF01379"/>
    </source>
</evidence>
<proteinExistence type="inferred from homology"/>
<dbReference type="SUPFAM" id="SSF54782">
    <property type="entry name" value="Porphobilinogen deaminase (hydroxymethylbilane synthase), C-terminal domain"/>
    <property type="match status" value="1"/>
</dbReference>
<dbReference type="PANTHER" id="PTHR11557:SF0">
    <property type="entry name" value="PORPHOBILINOGEN DEAMINASE"/>
    <property type="match status" value="1"/>
</dbReference>
<dbReference type="InterPro" id="IPR022417">
    <property type="entry name" value="Porphobilin_deaminase_N"/>
</dbReference>
<dbReference type="Gene3D" id="3.40.190.10">
    <property type="entry name" value="Periplasmic binding protein-like II"/>
    <property type="match status" value="2"/>
</dbReference>
<evidence type="ECO:0000256" key="7">
    <source>
        <dbReference type="ARBA" id="ARBA00023244"/>
    </source>
</evidence>
<dbReference type="PIRSF" id="PIRSF001438">
    <property type="entry name" value="4pyrrol_synth_OHMeBilane_synth"/>
    <property type="match status" value="1"/>
</dbReference>
<evidence type="ECO:0000256" key="8">
    <source>
        <dbReference type="ARBA" id="ARBA00048169"/>
    </source>
</evidence>
<feature type="domain" description="Porphobilinogen deaminase N-terminal" evidence="10">
    <location>
        <begin position="4"/>
        <end position="211"/>
    </location>
</feature>
<evidence type="ECO:0000256" key="3">
    <source>
        <dbReference type="ARBA" id="ARBA00004735"/>
    </source>
</evidence>
<comment type="similarity">
    <text evidence="4">Belongs to the HMBS family.</text>
</comment>
<accession>A0A662ZHG0</accession>
<keyword evidence="12" id="KW-1185">Reference proteome</keyword>
<comment type="catalytic activity">
    <reaction evidence="8">
        <text>4 porphobilinogen + H2O = hydroxymethylbilane + 4 NH4(+)</text>
        <dbReference type="Rhea" id="RHEA:13185"/>
        <dbReference type="ChEBI" id="CHEBI:15377"/>
        <dbReference type="ChEBI" id="CHEBI:28938"/>
        <dbReference type="ChEBI" id="CHEBI:57845"/>
        <dbReference type="ChEBI" id="CHEBI:58126"/>
        <dbReference type="EC" id="2.5.1.61"/>
    </reaction>
</comment>
<dbReference type="InterPro" id="IPR000860">
    <property type="entry name" value="HemC"/>
</dbReference>
<organism evidence="11 12">
    <name type="scientific">Ruminobacter amylophilus</name>
    <dbReference type="NCBI Taxonomy" id="867"/>
    <lineage>
        <taxon>Bacteria</taxon>
        <taxon>Pseudomonadati</taxon>
        <taxon>Pseudomonadota</taxon>
        <taxon>Gammaproteobacteria</taxon>
        <taxon>Aeromonadales</taxon>
        <taxon>Succinivibrionaceae</taxon>
        <taxon>Ruminobacter</taxon>
    </lineage>
</organism>
<evidence type="ECO:0000313" key="12">
    <source>
        <dbReference type="Proteomes" id="UP000243745"/>
    </source>
</evidence>
<dbReference type="PANTHER" id="PTHR11557">
    <property type="entry name" value="PORPHOBILINOGEN DEAMINASE"/>
    <property type="match status" value="1"/>
</dbReference>
<dbReference type="GO" id="GO:0004418">
    <property type="term" value="F:hydroxymethylbilane synthase activity"/>
    <property type="evidence" value="ECO:0007669"/>
    <property type="project" value="UniProtKB-UniRule"/>
</dbReference>
<dbReference type="EC" id="2.5.1.61" evidence="9"/>
<dbReference type="PRINTS" id="PR00151">
    <property type="entry name" value="PORPHBDMNASE"/>
</dbReference>
<keyword evidence="7" id="KW-0627">Porphyrin biosynthesis</keyword>
<dbReference type="Proteomes" id="UP000243745">
    <property type="component" value="Unassembled WGS sequence"/>
</dbReference>
<evidence type="ECO:0000256" key="4">
    <source>
        <dbReference type="ARBA" id="ARBA00005638"/>
    </source>
</evidence>
<dbReference type="GO" id="GO:0005737">
    <property type="term" value="C:cytoplasm"/>
    <property type="evidence" value="ECO:0007669"/>
    <property type="project" value="UniProtKB-UniRule"/>
</dbReference>
<comment type="function">
    <text evidence="2">Tetrapolymerization of the monopyrrole PBG into the hydroxymethylbilane pre-uroporphyrinogen in several discrete steps.</text>
</comment>
<comment type="cofactor">
    <cofactor evidence="1">
        <name>dipyrromethane</name>
        <dbReference type="ChEBI" id="CHEBI:60342"/>
    </cofactor>
</comment>
<name>A0A662ZHG0_9GAMM</name>
<dbReference type="InterPro" id="IPR036803">
    <property type="entry name" value="Porphobilinogen_deaminase_C_sf"/>
</dbReference>
<dbReference type="SUPFAM" id="SSF53850">
    <property type="entry name" value="Periplasmic binding protein-like II"/>
    <property type="match status" value="1"/>
</dbReference>
<reference evidence="11 12" key="1">
    <citation type="submission" date="2016-10" db="EMBL/GenBank/DDBJ databases">
        <authorList>
            <person name="Varghese N."/>
            <person name="Submissions S."/>
        </authorList>
    </citation>
    <scope>NUCLEOTIDE SEQUENCE [LARGE SCALE GENOMIC DNA]</scope>
    <source>
        <strain evidence="11 12">DSM 1361</strain>
    </source>
</reference>
<dbReference type="OrthoDB" id="9810298at2"/>
<gene>
    <name evidence="11" type="ORF">SAMN02910344_00097</name>
</gene>
<evidence type="ECO:0000256" key="9">
    <source>
        <dbReference type="NCBIfam" id="TIGR00212"/>
    </source>
</evidence>
<dbReference type="FunFam" id="3.40.190.10:FF:000005">
    <property type="entry name" value="Porphobilinogen deaminase"/>
    <property type="match status" value="1"/>
</dbReference>
<sequence length="308" mass="34281">MTEIKIGTRGSRLALIQTEMVIRRLQQELSAGSDLSFHPVTFTTRGEIFGSVPLSSIGGRGVFSGEIEEALVARKVDLAVHSAKDLPSEVHPDTVLLAVIPREDPSDVLIMPKDRDSDIPEIIGTGSPRREFLIKKIYPEAECRLLRGNVPTRLEKLRSGEYDAIILAEAGIKRLGLDREECFDYIKLPPDSFIPAGGQGIIALQVRRDHRLFTFLEKLVHRRTQTALDAERLVLRKISAGCHEAAGVYAFSPDTPAENSDKLMIKYFLFRDGRLFSDSISGDPERYADLADSLLKSYSDTTSPEERT</sequence>
<dbReference type="NCBIfam" id="TIGR00212">
    <property type="entry name" value="hemC"/>
    <property type="match status" value="1"/>
</dbReference>